<evidence type="ECO:0000259" key="2">
    <source>
        <dbReference type="SMART" id="SM00256"/>
    </source>
</evidence>
<dbReference type="Gene3D" id="1.20.1280.50">
    <property type="match status" value="1"/>
</dbReference>
<accession>A0A2U7UFI7</accession>
<dbReference type="SMART" id="SM00256">
    <property type="entry name" value="FBOX"/>
    <property type="match status" value="1"/>
</dbReference>
<dbReference type="GeneID" id="36841688"/>
<feature type="region of interest" description="Disordered" evidence="1">
    <location>
        <begin position="499"/>
        <end position="531"/>
    </location>
</feature>
<dbReference type="CDD" id="cd09917">
    <property type="entry name" value="F-box_SF"/>
    <property type="match status" value="1"/>
</dbReference>
<dbReference type="SUPFAM" id="SSF81383">
    <property type="entry name" value="F-box domain"/>
    <property type="match status" value="1"/>
</dbReference>
<proteinExistence type="predicted"/>
<dbReference type="KEGG" id="vg:36841688"/>
<dbReference type="Proteomes" id="UP000249758">
    <property type="component" value="Segment"/>
</dbReference>
<dbReference type="EMBL" id="MG011691">
    <property type="protein sequence ID" value="AVK77233.1"/>
    <property type="molecule type" value="Genomic_DNA"/>
</dbReference>
<name>A0A2U7UFI7_9VIRU</name>
<evidence type="ECO:0000256" key="1">
    <source>
        <dbReference type="SAM" id="MobiDB-lite"/>
    </source>
</evidence>
<organism evidence="3">
    <name type="scientific">Pandoravirus macleodensis</name>
    <dbReference type="NCBI Taxonomy" id="2107707"/>
    <lineage>
        <taxon>Viruses</taxon>
        <taxon>Pandoravirus</taxon>
    </lineage>
</organism>
<reference evidence="3" key="1">
    <citation type="journal article" date="2018" name="Nat. Commun.">
        <title>Diversity and evolution of the emerging Pandoraviridae family.</title>
        <authorList>
            <person name="Legendre M."/>
            <person name="Fabre E."/>
            <person name="Poirot O."/>
            <person name="Jeudy S."/>
            <person name="Lartigue A."/>
            <person name="Alempic J.M."/>
            <person name="Beucher L."/>
            <person name="Philippe N."/>
            <person name="Bertaux L."/>
            <person name="Christo-Foroux E."/>
            <person name="Labadie K."/>
            <person name="Coute Y."/>
            <person name="Abergel C."/>
            <person name="Claverie J.M."/>
        </authorList>
    </citation>
    <scope>NUCLEOTIDE SEQUENCE [LARGE SCALE GENOMIC DNA]</scope>
    <source>
        <strain evidence="3">Macleodensis</strain>
    </source>
</reference>
<dbReference type="Pfam" id="PF12937">
    <property type="entry name" value="F-box-like"/>
    <property type="match status" value="1"/>
</dbReference>
<feature type="domain" description="F-box" evidence="2">
    <location>
        <begin position="35"/>
        <end position="77"/>
    </location>
</feature>
<feature type="compositionally biased region" description="Basic and acidic residues" evidence="1">
    <location>
        <begin position="516"/>
        <end position="525"/>
    </location>
</feature>
<gene>
    <name evidence="3" type="ORF">pmac_cds_545</name>
</gene>
<dbReference type="InterPro" id="IPR036047">
    <property type="entry name" value="F-box-like_dom_sf"/>
</dbReference>
<dbReference type="InterPro" id="IPR001810">
    <property type="entry name" value="F-box_dom"/>
</dbReference>
<sequence length="657" mass="70196">MDATHASANTDGDTGFDGQNHMDSANANLFGAMDLPAEIWLHILASVDPRWRFCARSVCRQWRALVEHLPVPCGLDVPARERRLARGYCVCVSAAALAYCHGTLDRITTDTAPYGKHTESADGTGDKDDNGSYPMLAVDRILLVAGWTHDGSTKRRVSGLDIVVGLLHTGDEAAVDAAFSWLETRPQQAAACLTPSDPCDAYATVGRVLARHARIDWVRRAERAFTGFVARDHCAPVDALLSGDSAFAAEVNGTQASRWYACAQVWEAAGRMGAANVVRDLVAAAETDASTGTYQGLPPCLKVVHWHAWPFGARIHPRQQVASAFESCAQIAARAAIACGHIGVIDALFERAGDAGGLAVHANRERELTRLFDDASLAASRQGVAWCLSEAARTSTFLDVVKSAAMAVTPIFLRADTHIAHRGYAPYGNGQAGDKAQGKWYRGARVVAWLRESREGGLGAILDAPKVVAAIVDHARMAKTQLALMLVYAPALASMYADDLRSNDDDDDDDDNSNPDDGHGGRASDDGDGSDENAIGIVKGVVRGACKEAFLNGKIEILERMIAALDALAHQPPLDHLVARIDLSTCVVVENVGAYASGVLVYARHRAAGLGMTEAAEQATVASGKTLQVITPWTYEASKGVWRRWWPLCSSHGGACV</sequence>
<protein>
    <submittedName>
        <fullName evidence="3">F-box domain containing protein</fullName>
    </submittedName>
</protein>
<dbReference type="RefSeq" id="YP_009481229.1">
    <property type="nucleotide sequence ID" value="NC_037665.1"/>
</dbReference>
<feature type="compositionally biased region" description="Acidic residues" evidence="1">
    <location>
        <begin position="504"/>
        <end position="514"/>
    </location>
</feature>
<evidence type="ECO:0000313" key="3">
    <source>
        <dbReference type="EMBL" id="AVK77233.1"/>
    </source>
</evidence>